<dbReference type="InterPro" id="IPR036520">
    <property type="entry name" value="UPF0759_sf"/>
</dbReference>
<dbReference type="Pfam" id="PF01904">
    <property type="entry name" value="DUF72"/>
    <property type="match status" value="1"/>
</dbReference>
<dbReference type="PANTHER" id="PTHR30348:SF9">
    <property type="entry name" value="UPF0759 PROTEIN YECE"/>
    <property type="match status" value="1"/>
</dbReference>
<comment type="caution">
    <text evidence="1">The sequence shown here is derived from an EMBL/GenBank/DDBJ whole genome shotgun (WGS) entry which is preliminary data.</text>
</comment>
<dbReference type="Gene3D" id="3.20.20.410">
    <property type="entry name" value="Protein of unknown function UPF0759"/>
    <property type="match status" value="1"/>
</dbReference>
<organism evidence="1 2">
    <name type="scientific">Zestomonas carbonaria</name>
    <dbReference type="NCBI Taxonomy" id="2762745"/>
    <lineage>
        <taxon>Bacteria</taxon>
        <taxon>Pseudomonadati</taxon>
        <taxon>Pseudomonadota</taxon>
        <taxon>Gammaproteobacteria</taxon>
        <taxon>Pseudomonadales</taxon>
        <taxon>Pseudomonadaceae</taxon>
        <taxon>Zestomonas</taxon>
    </lineage>
</organism>
<dbReference type="Proteomes" id="UP000583387">
    <property type="component" value="Unassembled WGS sequence"/>
</dbReference>
<dbReference type="SUPFAM" id="SSF117396">
    <property type="entry name" value="TM1631-like"/>
    <property type="match status" value="1"/>
</dbReference>
<evidence type="ECO:0000313" key="2">
    <source>
        <dbReference type="Proteomes" id="UP000583387"/>
    </source>
</evidence>
<evidence type="ECO:0000313" key="1">
    <source>
        <dbReference type="EMBL" id="CAD5107544.1"/>
    </source>
</evidence>
<dbReference type="EMBL" id="CAJFCI010000037">
    <property type="protein sequence ID" value="CAD5107544.1"/>
    <property type="molecule type" value="Genomic_DNA"/>
</dbReference>
<dbReference type="AlphaFoldDB" id="A0A7U7I8P5"/>
<dbReference type="InterPro" id="IPR002763">
    <property type="entry name" value="DUF72"/>
</dbReference>
<reference evidence="1 2" key="1">
    <citation type="submission" date="2020-08" db="EMBL/GenBank/DDBJ databases">
        <authorList>
            <person name="Criscuolo A."/>
        </authorList>
    </citation>
    <scope>NUCLEOTIDE SEQUENCE [LARGE SCALE GENOMIC DNA]</scope>
    <source>
        <strain evidence="1">CIP111764</strain>
    </source>
</reference>
<dbReference type="RefSeq" id="WP_187670885.1">
    <property type="nucleotide sequence ID" value="NZ_CAJFCI010000037.1"/>
</dbReference>
<sequence>MPSRCSASIFTPDFPVLPYYLGCPSWNEPAWRGSFYPADLRPADSLEHYARVFNAVEGNTTFYARPSSATVQRWAELMPADFRFCAKLPRDISHGGDLRDQLDATQAFLDLLAPLGERVAPLWLQLPAGFGPPRLAELAVWLEALAHRRIAVEVRHPAFFAKGDEERALNRLLHERGVERICLDSRALFACRSDDPAVLHAQSKKPRVPVRPAAFSQSPQVRFIGGPDLDANQAYLEPWLDKTAAWIEEGRTPYVFLHTPDNHLAAAQALRFHESLMTRLPGLPALASCLDGEVEQLGLL</sequence>
<keyword evidence="2" id="KW-1185">Reference proteome</keyword>
<protein>
    <recommendedName>
        <fullName evidence="3">DUF72 domain-containing protein</fullName>
    </recommendedName>
</protein>
<accession>A0A7U7I8P5</accession>
<proteinExistence type="predicted"/>
<gene>
    <name evidence="1" type="ORF">PSEWESI4_01817</name>
</gene>
<name>A0A7U7I8P5_9GAMM</name>
<evidence type="ECO:0008006" key="3">
    <source>
        <dbReference type="Google" id="ProtNLM"/>
    </source>
</evidence>
<dbReference type="PANTHER" id="PTHR30348">
    <property type="entry name" value="UNCHARACTERIZED PROTEIN YECE"/>
    <property type="match status" value="1"/>
</dbReference>